<dbReference type="Pfam" id="PF13462">
    <property type="entry name" value="Thioredoxin_4"/>
    <property type="match status" value="1"/>
</dbReference>
<dbReference type="EMBL" id="JAALLH010000001">
    <property type="protein sequence ID" value="NIY63099.1"/>
    <property type="molecule type" value="Genomic_DNA"/>
</dbReference>
<dbReference type="RefSeq" id="WP_099012546.1">
    <property type="nucleotide sequence ID" value="NZ_CP023992.1"/>
</dbReference>
<organism evidence="3 4">
    <name type="scientific">Streptomyces malaysiensis</name>
    <dbReference type="NCBI Taxonomy" id="92644"/>
    <lineage>
        <taxon>Bacteria</taxon>
        <taxon>Bacillati</taxon>
        <taxon>Actinomycetota</taxon>
        <taxon>Actinomycetes</taxon>
        <taxon>Kitasatosporales</taxon>
        <taxon>Streptomycetaceae</taxon>
        <taxon>Streptomyces</taxon>
        <taxon>Streptomyces violaceusniger group</taxon>
    </lineage>
</organism>
<dbReference type="Proteomes" id="UP000536624">
    <property type="component" value="Unassembled WGS sequence"/>
</dbReference>
<feature type="domain" description="Thioredoxin-like fold" evidence="1">
    <location>
        <begin position="27"/>
        <end position="175"/>
    </location>
</feature>
<reference evidence="3 4" key="1">
    <citation type="submission" date="2015-09" db="EMBL/GenBank/DDBJ databases">
        <title>Genome sequence, genome mining and natural product profiling of a biocontrol bacterium Streptomyces malaysiensis F913.</title>
        <authorList>
            <person name="Xu Y."/>
            <person name="Wei J."/>
            <person name="Xie J."/>
            <person name="Li T."/>
            <person name="Zhou Z."/>
        </authorList>
    </citation>
    <scope>NUCLEOTIDE SEQUENCE [LARGE SCALE GENOMIC DNA]</scope>
    <source>
        <strain evidence="3 4">F913</strain>
    </source>
</reference>
<dbReference type="SUPFAM" id="SSF52833">
    <property type="entry name" value="Thioredoxin-like"/>
    <property type="match status" value="1"/>
</dbReference>
<evidence type="ECO:0000313" key="4">
    <source>
        <dbReference type="Proteomes" id="UP000236520"/>
    </source>
</evidence>
<dbReference type="Proteomes" id="UP000236520">
    <property type="component" value="Unassembled WGS sequence"/>
</dbReference>
<comment type="caution">
    <text evidence="3">The sequence shown here is derived from an EMBL/GenBank/DDBJ whole genome shotgun (WGS) entry which is preliminary data.</text>
</comment>
<dbReference type="EMBL" id="LJIW01000001">
    <property type="protein sequence ID" value="PNG95092.1"/>
    <property type="molecule type" value="Genomic_DNA"/>
</dbReference>
<gene>
    <name evidence="2" type="ORF">SMALB_1027</name>
    <name evidence="3" type="ORF">SMF913_11117</name>
</gene>
<reference evidence="2 5" key="2">
    <citation type="submission" date="2020-02" db="EMBL/GenBank/DDBJ databases">
        <title>Streptomyces malaysiensis DSM14702 (JHCC583434, PFL_A843) Genome sequencing and assembly.</title>
        <authorList>
            <person name="Samborskyy M."/>
        </authorList>
    </citation>
    <scope>NUCLEOTIDE SEQUENCE [LARGE SCALE GENOMIC DNA]</scope>
    <source>
        <strain evidence="2 5">DSM 14702</strain>
    </source>
</reference>
<name>A0A291SI93_STRMQ</name>
<keyword evidence="4" id="KW-1185">Reference proteome</keyword>
<protein>
    <submittedName>
        <fullName evidence="2">DSBA oxidoreductase</fullName>
    </submittedName>
</protein>
<proteinExistence type="predicted"/>
<dbReference type="AlphaFoldDB" id="A0A291SI93"/>
<accession>A0A291SI93</accession>
<sequence length="192" mass="20581">MYAQAQPRPAHVPAGVNAEGDGIVLGDGPVMIDAFIDFQCPYCRMFEESSGPMLDTMVETRRITLTYHPMAFLDEMSTNRYSTRASAASGCAADGGRFLEYLYIVFANQPPEGGPGLTDEELIALGTPVGLTGSFAGCVREEAHLDWPPYVTARAAARKVGATPTVLVDGVLVRPHQRLIKTAVEAALHARG</sequence>
<evidence type="ECO:0000313" key="5">
    <source>
        <dbReference type="Proteomes" id="UP000536624"/>
    </source>
</evidence>
<dbReference type="Gene3D" id="3.40.30.10">
    <property type="entry name" value="Glutaredoxin"/>
    <property type="match status" value="1"/>
</dbReference>
<evidence type="ECO:0000259" key="1">
    <source>
        <dbReference type="Pfam" id="PF13462"/>
    </source>
</evidence>
<dbReference type="InterPro" id="IPR012336">
    <property type="entry name" value="Thioredoxin-like_fold"/>
</dbReference>
<dbReference type="InterPro" id="IPR036249">
    <property type="entry name" value="Thioredoxin-like_sf"/>
</dbReference>
<evidence type="ECO:0000313" key="3">
    <source>
        <dbReference type="EMBL" id="PNG95092.1"/>
    </source>
</evidence>
<dbReference type="KEGG" id="smal:SMALA_0369"/>
<dbReference type="CDD" id="cd02972">
    <property type="entry name" value="DsbA_family"/>
    <property type="match status" value="1"/>
</dbReference>
<evidence type="ECO:0000313" key="2">
    <source>
        <dbReference type="EMBL" id="NIY63099.1"/>
    </source>
</evidence>